<comment type="caution">
    <text evidence="1">The sequence shown here is derived from an EMBL/GenBank/DDBJ whole genome shotgun (WGS) entry which is preliminary data.</text>
</comment>
<organism evidence="1 2">
    <name type="scientific">Flavobacterium akiainvivens</name>
    <dbReference type="NCBI Taxonomy" id="1202724"/>
    <lineage>
        <taxon>Bacteria</taxon>
        <taxon>Pseudomonadati</taxon>
        <taxon>Bacteroidota</taxon>
        <taxon>Flavobacteriia</taxon>
        <taxon>Flavobacteriales</taxon>
        <taxon>Flavobacteriaceae</taxon>
        <taxon>Flavobacterium</taxon>
    </lineage>
</organism>
<dbReference type="Proteomes" id="UP000037755">
    <property type="component" value="Unassembled WGS sequence"/>
</dbReference>
<proteinExistence type="predicted"/>
<evidence type="ECO:0000313" key="1">
    <source>
        <dbReference type="EMBL" id="KOS06997.1"/>
    </source>
</evidence>
<keyword evidence="2" id="KW-1185">Reference proteome</keyword>
<dbReference type="AlphaFoldDB" id="A0A0M8MJC2"/>
<dbReference type="OrthoDB" id="1032063at2"/>
<dbReference type="EMBL" id="LIYD01000005">
    <property type="protein sequence ID" value="KOS06997.1"/>
    <property type="molecule type" value="Genomic_DNA"/>
</dbReference>
<gene>
    <name evidence="1" type="ORF">AM493_13870</name>
</gene>
<reference evidence="1 2" key="1">
    <citation type="submission" date="2015-08" db="EMBL/GenBank/DDBJ databases">
        <title>Whole genome sequence of Flavobacterium akiainvivens IK-1T, from decaying Wikstroemia oahuensis, an endemic Hawaiian shrub.</title>
        <authorList>
            <person name="Wan X."/>
            <person name="Hou S."/>
            <person name="Saito J."/>
            <person name="Donachie S."/>
        </authorList>
    </citation>
    <scope>NUCLEOTIDE SEQUENCE [LARGE SCALE GENOMIC DNA]</scope>
    <source>
        <strain evidence="1 2">IK-1</strain>
    </source>
</reference>
<evidence type="ECO:0000313" key="2">
    <source>
        <dbReference type="Proteomes" id="UP000037755"/>
    </source>
</evidence>
<dbReference type="RefSeq" id="WP_054408628.1">
    <property type="nucleotide sequence ID" value="NZ_FOYA01000009.1"/>
</dbReference>
<name>A0A0M8MJC2_9FLAO</name>
<protein>
    <submittedName>
        <fullName evidence="1">Uncharacterized protein</fullName>
    </submittedName>
</protein>
<accession>A0A0M8MJC2</accession>
<dbReference type="PATRIC" id="fig|1202724.3.peg.2875"/>
<sequence>MALINADDLTLNAREAETMSEVIFERVFNESDLAEYHEVETGIDVKTQIAFAERLGLLGKKSEGCTPNEAGGFTLTEKFWTPVLEDFRLKHCQNDMPALLKLFRKSQRINPDFFDAVGTQEFGVIIAAVESALIENIHRKVWFNDTAAATISNSGVFTNGTDLEYFNSFDGLFKQIFTEVPSNAANRVAITANGGANYTAQALAEDAALAIFEKMVTVADERLVSAEDAFILASRTLADNYRATLRNKNLGSGFLEVVEEGRPKLYFDGIEVKVRYDWDRYIKQYQNNGTKHNLPHRAVLTTKSNIPVGTLSEDDLTKLDVFYDKTLKTNIMDAAYTLDAKHLEAYMTVAAY</sequence>